<organism evidence="1 2">
    <name type="scientific">Sphingomonas koreensis</name>
    <dbReference type="NCBI Taxonomy" id="93064"/>
    <lineage>
        <taxon>Bacteria</taxon>
        <taxon>Pseudomonadati</taxon>
        <taxon>Pseudomonadota</taxon>
        <taxon>Alphaproteobacteria</taxon>
        <taxon>Sphingomonadales</taxon>
        <taxon>Sphingomonadaceae</taxon>
        <taxon>Sphingomonas</taxon>
    </lineage>
</organism>
<name>A0A430FXE1_9SPHN</name>
<evidence type="ECO:0000313" key="1">
    <source>
        <dbReference type="EMBL" id="RSY76353.1"/>
    </source>
</evidence>
<comment type="caution">
    <text evidence="1">The sequence shown here is derived from an EMBL/GenBank/DDBJ whole genome shotgun (WGS) entry which is preliminary data.</text>
</comment>
<dbReference type="Proteomes" id="UP000287746">
    <property type="component" value="Unassembled WGS sequence"/>
</dbReference>
<gene>
    <name evidence="1" type="ORF">DAH66_21730</name>
</gene>
<sequence>MFGTGVMTDARGILRREHGDITTYNVLIDQMESRITKGRDGYFVSAQGWYGGDIDRLWLKSEIESDFREKPEQAEVQALWSHALDPWFNLQTGIRYDFEPSPERAHLVVGIQGLAPYWFEVDGALFLSDRGDLTARFEAEYDQRITQRLILQPRVEVDFALQDVPEIGVGSGLSKAEVGLRLRYEIVKEFAPYIGVEYNETFGDTARFERAAGGDVSHLSFVVGIRAWF</sequence>
<dbReference type="GO" id="GO:0005507">
    <property type="term" value="F:copper ion binding"/>
    <property type="evidence" value="ECO:0007669"/>
    <property type="project" value="InterPro"/>
</dbReference>
<dbReference type="GO" id="GO:0006878">
    <property type="term" value="P:intracellular copper ion homeostasis"/>
    <property type="evidence" value="ECO:0007669"/>
    <property type="project" value="InterPro"/>
</dbReference>
<dbReference type="GO" id="GO:0009279">
    <property type="term" value="C:cell outer membrane"/>
    <property type="evidence" value="ECO:0007669"/>
    <property type="project" value="InterPro"/>
</dbReference>
<dbReference type="InterPro" id="IPR007939">
    <property type="entry name" value="Cu-R_B_prcur"/>
</dbReference>
<accession>A0A430FXE1</accession>
<reference evidence="1 2" key="1">
    <citation type="submission" date="2018-07" db="EMBL/GenBank/DDBJ databases">
        <title>Genomic and Epidemiologic Investigation of an Indolent Hospital Outbreak.</title>
        <authorList>
            <person name="Johnson R.C."/>
            <person name="Deming C."/>
            <person name="Conlan S."/>
            <person name="Zellmer C.J."/>
            <person name="Michelin A.V."/>
            <person name="Lee-Lin S."/>
            <person name="Thomas P.J."/>
            <person name="Park M."/>
            <person name="Weingarten R.A."/>
            <person name="Less J."/>
            <person name="Dekker J.P."/>
            <person name="Frank K.M."/>
            <person name="Musser K.A."/>
            <person name="Mcquiston J.R."/>
            <person name="Henderson D.K."/>
            <person name="Lau A.F."/>
            <person name="Palmore T.N."/>
            <person name="Segre J.A."/>
        </authorList>
    </citation>
    <scope>NUCLEOTIDE SEQUENCE [LARGE SCALE GENOMIC DNA]</scope>
    <source>
        <strain evidence="1 2">SK-CDC1_0717</strain>
    </source>
</reference>
<dbReference type="Pfam" id="PF05275">
    <property type="entry name" value="CopB"/>
    <property type="match status" value="1"/>
</dbReference>
<evidence type="ECO:0000313" key="2">
    <source>
        <dbReference type="Proteomes" id="UP000287746"/>
    </source>
</evidence>
<dbReference type="EMBL" id="QQYZ01000040">
    <property type="protein sequence ID" value="RSY76353.1"/>
    <property type="molecule type" value="Genomic_DNA"/>
</dbReference>
<proteinExistence type="predicted"/>
<protein>
    <submittedName>
        <fullName evidence="1">Copper resistance protein B</fullName>
    </submittedName>
</protein>
<dbReference type="AlphaFoldDB" id="A0A430FXE1"/>